<organism evidence="3 4">
    <name type="scientific">Thermostichus vulcanus str. 'Rupite'</name>
    <dbReference type="NCBI Taxonomy" id="2813851"/>
    <lineage>
        <taxon>Bacteria</taxon>
        <taxon>Bacillati</taxon>
        <taxon>Cyanobacteriota</taxon>
        <taxon>Cyanophyceae</taxon>
        <taxon>Thermostichales</taxon>
        <taxon>Thermostichaceae</taxon>
        <taxon>Thermostichus</taxon>
    </lineage>
</organism>
<protein>
    <recommendedName>
        <fullName evidence="2">Choice-of-anchor I domain-containing protein</fullName>
    </recommendedName>
</protein>
<dbReference type="Gene3D" id="2.130.10.10">
    <property type="entry name" value="YVTN repeat-like/Quinoprotein amine dehydrogenase"/>
    <property type="match status" value="2"/>
</dbReference>
<evidence type="ECO:0000313" key="4">
    <source>
        <dbReference type="Proteomes" id="UP000830835"/>
    </source>
</evidence>
<dbReference type="InterPro" id="IPR055188">
    <property type="entry name" value="Choice_anch_I"/>
</dbReference>
<dbReference type="Pfam" id="PF22494">
    <property type="entry name" value="choice_anch_I"/>
    <property type="match status" value="1"/>
</dbReference>
<dbReference type="EMBL" id="JAFIRA010000082">
    <property type="protein sequence ID" value="MCJ2544578.1"/>
    <property type="molecule type" value="Genomic_DNA"/>
</dbReference>
<keyword evidence="4" id="KW-1185">Reference proteome</keyword>
<dbReference type="PANTHER" id="PTHR46928:SF1">
    <property type="entry name" value="MESENCHYME-SPECIFIC CELL SURFACE GLYCOPROTEIN"/>
    <property type="match status" value="1"/>
</dbReference>
<evidence type="ECO:0000256" key="1">
    <source>
        <dbReference type="SAM" id="SignalP"/>
    </source>
</evidence>
<dbReference type="SUPFAM" id="SSF51004">
    <property type="entry name" value="C-terminal (heme d1) domain of cytochrome cd1-nitrite reductase"/>
    <property type="match status" value="1"/>
</dbReference>
<sequence>MMLKWILVAFLVLGLGLGSGVTAQTRAANTAIKGELIDTLTDLGGAEMLAVAKDGTFTVVVGGSTVTLVKIGDDSLSVQGTYELTDAFLPKNSTAAEFTGVAISPDGSFALVAVKDDDEANLKTFDEVPGKVLALSLPDLKVIGQVEVGRGPDSVAIAPNGQFAVVANEDEENEEDLTNLENRPGTLSIIDLREGPTLMSQVEVPIPKEGIPFFAHDPQPETVRISADSSFIVATLQENNAIARVDLPAELPTPLRADAFTVTNFDAGIRTGLGLIEDKVGEGKCRASAYNLGDRKEFTSAREPDGIAITPDGRYLVTADEDNLTAVNQQTHAGKPLSPYGSRSLSVYDAQTGAFLGDSGNSIEEATIAAKLPMRCNRKGPEPEVVSVGVVQDRTLAFVTLERSDAITIHDITDPKNIQLLDTVVLNPDIVGQDRAAELEPEGIEFIPERNLVVVSNPESGSLSLVRIVAQ</sequence>
<comment type="caution">
    <text evidence="3">The sequence shown here is derived from an EMBL/GenBank/DDBJ whole genome shotgun (WGS) entry which is preliminary data.</text>
</comment>
<feature type="domain" description="Choice-of-anchor I" evidence="2">
    <location>
        <begin position="339"/>
        <end position="465"/>
    </location>
</feature>
<gene>
    <name evidence="3" type="ORF">JX360_16975</name>
</gene>
<name>A0ABT0CFM2_THEVL</name>
<dbReference type="InterPro" id="IPR011048">
    <property type="entry name" value="Haem_d1_sf"/>
</dbReference>
<accession>A0ABT0CFM2</accession>
<feature type="signal peptide" evidence="1">
    <location>
        <begin position="1"/>
        <end position="23"/>
    </location>
</feature>
<evidence type="ECO:0000259" key="2">
    <source>
        <dbReference type="Pfam" id="PF22494"/>
    </source>
</evidence>
<dbReference type="InterPro" id="IPR015943">
    <property type="entry name" value="WD40/YVTN_repeat-like_dom_sf"/>
</dbReference>
<dbReference type="InterPro" id="IPR052956">
    <property type="entry name" value="Mesenchyme-surface_protein"/>
</dbReference>
<proteinExistence type="predicted"/>
<reference evidence="3" key="1">
    <citation type="submission" date="2021-02" db="EMBL/GenBank/DDBJ databases">
        <title>The CRISPR/cas machinery reduction and long-range gene transfer in the hot spring cyanobacterium Synechococcus.</title>
        <authorList>
            <person name="Dvorak P."/>
            <person name="Jahodarova E."/>
            <person name="Hasler P."/>
            <person name="Poulickova A."/>
        </authorList>
    </citation>
    <scope>NUCLEOTIDE SEQUENCE</scope>
    <source>
        <strain evidence="3">Rupite</strain>
    </source>
</reference>
<feature type="chain" id="PRO_5045995526" description="Choice-of-anchor I domain-containing protein" evidence="1">
    <location>
        <begin position="24"/>
        <end position="471"/>
    </location>
</feature>
<dbReference type="PANTHER" id="PTHR46928">
    <property type="entry name" value="MESENCHYME-SPECIFIC CELL SURFACE GLYCOPROTEIN"/>
    <property type="match status" value="1"/>
</dbReference>
<dbReference type="RefSeq" id="WP_244353303.1">
    <property type="nucleotide sequence ID" value="NZ_JAFIRA010000082.1"/>
</dbReference>
<keyword evidence="1" id="KW-0732">Signal</keyword>
<evidence type="ECO:0000313" key="3">
    <source>
        <dbReference type="EMBL" id="MCJ2544578.1"/>
    </source>
</evidence>
<dbReference type="Proteomes" id="UP000830835">
    <property type="component" value="Unassembled WGS sequence"/>
</dbReference>